<organism evidence="5 6">
    <name type="scientific">Ancylobacter dichloromethanicus</name>
    <dbReference type="NCBI Taxonomy" id="518825"/>
    <lineage>
        <taxon>Bacteria</taxon>
        <taxon>Pseudomonadati</taxon>
        <taxon>Pseudomonadota</taxon>
        <taxon>Alphaproteobacteria</taxon>
        <taxon>Hyphomicrobiales</taxon>
        <taxon>Xanthobacteraceae</taxon>
        <taxon>Ancylobacter</taxon>
    </lineage>
</organism>
<feature type="binding site" evidence="2">
    <location>
        <position position="36"/>
    </location>
    <ligand>
        <name>Mg(2+)</name>
        <dbReference type="ChEBI" id="CHEBI:18420"/>
        <label>3</label>
    </ligand>
</feature>
<evidence type="ECO:0000313" key="5">
    <source>
        <dbReference type="EMBL" id="GLK71636.1"/>
    </source>
</evidence>
<dbReference type="GO" id="GO:0009229">
    <property type="term" value="P:thiamine diphosphate biosynthetic process"/>
    <property type="evidence" value="ECO:0007669"/>
    <property type="project" value="UniProtKB-UniRule"/>
</dbReference>
<feature type="binding site" evidence="2">
    <location>
        <position position="227"/>
    </location>
    <ligand>
        <name>ATP</name>
        <dbReference type="ChEBI" id="CHEBI:30616"/>
    </ligand>
</feature>
<name>A0A9W6MZ24_9HYPH</name>
<keyword evidence="2" id="KW-0460">Magnesium</keyword>
<evidence type="ECO:0000256" key="1">
    <source>
        <dbReference type="ARBA" id="ARBA00022977"/>
    </source>
</evidence>
<feature type="binding site" evidence="2">
    <location>
        <position position="225"/>
    </location>
    <ligand>
        <name>Mg(2+)</name>
        <dbReference type="ChEBI" id="CHEBI:18420"/>
        <label>3</label>
    </ligand>
</feature>
<dbReference type="GO" id="GO:0009030">
    <property type="term" value="F:thiamine-phosphate kinase activity"/>
    <property type="evidence" value="ECO:0007669"/>
    <property type="project" value="UniProtKB-UniRule"/>
</dbReference>
<proteinExistence type="inferred from homology"/>
<evidence type="ECO:0000313" key="6">
    <source>
        <dbReference type="Proteomes" id="UP001143370"/>
    </source>
</evidence>
<dbReference type="GO" id="GO:0005524">
    <property type="term" value="F:ATP binding"/>
    <property type="evidence" value="ECO:0007669"/>
    <property type="project" value="UniProtKB-UniRule"/>
</dbReference>
<dbReference type="Gene3D" id="3.30.1330.10">
    <property type="entry name" value="PurM-like, N-terminal domain"/>
    <property type="match status" value="1"/>
</dbReference>
<keyword evidence="6" id="KW-1185">Reference proteome</keyword>
<feature type="binding site" evidence="2">
    <location>
        <position position="81"/>
    </location>
    <ligand>
        <name>Mg(2+)</name>
        <dbReference type="ChEBI" id="CHEBI:18420"/>
        <label>3</label>
    </ligand>
</feature>
<dbReference type="EMBL" id="BSFJ01000005">
    <property type="protein sequence ID" value="GLK71636.1"/>
    <property type="molecule type" value="Genomic_DNA"/>
</dbReference>
<dbReference type="Proteomes" id="UP001143370">
    <property type="component" value="Unassembled WGS sequence"/>
</dbReference>
<dbReference type="NCBIfam" id="TIGR01379">
    <property type="entry name" value="thiL"/>
    <property type="match status" value="1"/>
</dbReference>
<comment type="pathway">
    <text evidence="2">Cofactor biosynthesis; thiamine diphosphate biosynthesis; thiamine diphosphate from thiamine phosphate: step 1/1.</text>
</comment>
<gene>
    <name evidence="2 5" type="primary">thiL</name>
    <name evidence="5" type="ORF">GCM10017643_17510</name>
</gene>
<dbReference type="SUPFAM" id="SSF56042">
    <property type="entry name" value="PurM C-terminal domain-like"/>
    <property type="match status" value="1"/>
</dbReference>
<sequence length="336" mass="34419">MAEKSVGPGTSAEDRLIARLFAPIATHPGALGLKDDAALLAAPPGDELVFTKDMLVAGIHFFADDPAESIARKAMRVNLSDLAAKGARPLGVMLAFAIPPGMDASALEAFARGIGGDAALYDAPLLGGDTVRTPGPFTVSITAIGAVPAGTMVRRASAKAGQAIVVSGTIGDGALGLALRLAPDRPGFAALDAEEACFLKDRYLHPRPRLPLIRALREHASAAMDVSDGLVGDLAKLLSASGIGGEIDIARVPVSPAARRAVDAEPALLEVALTGGDDYEILAVVPHHELGRFNTLATMAGIGVAVIGHTHEGEGLTVRDGNGAPVSFARDSFSHF</sequence>
<dbReference type="InterPro" id="IPR036921">
    <property type="entry name" value="PurM-like_N_sf"/>
</dbReference>
<dbReference type="PIRSF" id="PIRSF005303">
    <property type="entry name" value="Thiam_monoph_kin"/>
    <property type="match status" value="1"/>
</dbReference>
<keyword evidence="2" id="KW-0808">Transferase</keyword>
<feature type="binding site" evidence="2">
    <location>
        <position position="36"/>
    </location>
    <ligand>
        <name>Mg(2+)</name>
        <dbReference type="ChEBI" id="CHEBI:18420"/>
        <label>4</label>
    </ligand>
</feature>
<keyword evidence="1 2" id="KW-0784">Thiamine biosynthesis</keyword>
<comment type="function">
    <text evidence="2">Catalyzes the ATP-dependent phosphorylation of thiamine-monophosphate (TMP) to form thiamine-pyrophosphate (TPP), the active form of vitamin B1.</text>
</comment>
<dbReference type="AlphaFoldDB" id="A0A9W6MZ24"/>
<evidence type="ECO:0000256" key="2">
    <source>
        <dbReference type="HAMAP-Rule" id="MF_02128"/>
    </source>
</evidence>
<evidence type="ECO:0000259" key="4">
    <source>
        <dbReference type="Pfam" id="PF02769"/>
    </source>
</evidence>
<feature type="domain" description="PurM-like N-terminal" evidence="3">
    <location>
        <begin position="35"/>
        <end position="147"/>
    </location>
</feature>
<feature type="binding site" evidence="2">
    <location>
        <begin position="128"/>
        <end position="129"/>
    </location>
    <ligand>
        <name>ATP</name>
        <dbReference type="ChEBI" id="CHEBI:30616"/>
    </ligand>
</feature>
<feature type="binding site" evidence="2">
    <location>
        <position position="277"/>
    </location>
    <ligand>
        <name>substrate</name>
    </ligand>
</feature>
<dbReference type="GO" id="GO:0000287">
    <property type="term" value="F:magnesium ion binding"/>
    <property type="evidence" value="ECO:0007669"/>
    <property type="project" value="UniProtKB-UniRule"/>
</dbReference>
<dbReference type="PANTHER" id="PTHR30270">
    <property type="entry name" value="THIAMINE-MONOPHOSPHATE KINASE"/>
    <property type="match status" value="1"/>
</dbReference>
<dbReference type="Pfam" id="PF02769">
    <property type="entry name" value="AIRS_C"/>
    <property type="match status" value="1"/>
</dbReference>
<dbReference type="CDD" id="cd02194">
    <property type="entry name" value="ThiL"/>
    <property type="match status" value="1"/>
</dbReference>
<dbReference type="SUPFAM" id="SSF55326">
    <property type="entry name" value="PurM N-terminal domain-like"/>
    <property type="match status" value="1"/>
</dbReference>
<comment type="similarity">
    <text evidence="2">Belongs to the thiamine-monophosphate kinase family.</text>
</comment>
<dbReference type="InterPro" id="IPR016188">
    <property type="entry name" value="PurM-like_N"/>
</dbReference>
<feature type="domain" description="PurM-like C-terminal" evidence="4">
    <location>
        <begin position="159"/>
        <end position="319"/>
    </location>
</feature>
<feature type="binding site" evidence="2">
    <location>
        <position position="155"/>
    </location>
    <ligand>
        <name>ATP</name>
        <dbReference type="ChEBI" id="CHEBI:30616"/>
    </ligand>
</feature>
<feature type="binding site" evidence="2">
    <location>
        <position position="129"/>
    </location>
    <ligand>
        <name>Mg(2+)</name>
        <dbReference type="ChEBI" id="CHEBI:18420"/>
        <label>1</label>
    </ligand>
</feature>
<dbReference type="Gene3D" id="3.90.650.10">
    <property type="entry name" value="PurM-like C-terminal domain"/>
    <property type="match status" value="1"/>
</dbReference>
<dbReference type="Pfam" id="PF00586">
    <property type="entry name" value="AIRS"/>
    <property type="match status" value="1"/>
</dbReference>
<comment type="miscellaneous">
    <text evidence="2">Reaction mechanism of ThiL seems to utilize a direct, inline transfer of the gamma-phosphate of ATP to TMP rather than a phosphorylated enzyme intermediate.</text>
</comment>
<keyword evidence="2 5" id="KW-0418">Kinase</keyword>
<accession>A0A9W6MZ24</accession>
<comment type="caution">
    <text evidence="2">Lacks conserved residue(s) required for the propagation of feature annotation.</text>
</comment>
<feature type="binding site" evidence="2">
    <location>
        <position position="333"/>
    </location>
    <ligand>
        <name>substrate</name>
    </ligand>
</feature>
<protein>
    <recommendedName>
        <fullName evidence="2">Thiamine-monophosphate kinase</fullName>
        <shortName evidence="2">TMP kinase</shortName>
        <shortName evidence="2">Thiamine-phosphate kinase</shortName>
        <ecNumber evidence="2">2.7.4.16</ecNumber>
    </recommendedName>
</protein>
<keyword evidence="2" id="KW-0067">ATP-binding</keyword>
<feature type="binding site" evidence="2">
    <location>
        <position position="53"/>
    </location>
    <ligand>
        <name>Mg(2+)</name>
        <dbReference type="ChEBI" id="CHEBI:18420"/>
        <label>2</label>
    </ligand>
</feature>
<feature type="binding site" evidence="2">
    <location>
        <position position="51"/>
    </location>
    <ligand>
        <name>Mg(2+)</name>
        <dbReference type="ChEBI" id="CHEBI:18420"/>
        <label>4</label>
    </ligand>
</feature>
<reference evidence="5" key="1">
    <citation type="journal article" date="2014" name="Int. J. Syst. Evol. Microbiol.">
        <title>Complete genome sequence of Corynebacterium casei LMG S-19264T (=DSM 44701T), isolated from a smear-ripened cheese.</title>
        <authorList>
            <consortium name="US DOE Joint Genome Institute (JGI-PGF)"/>
            <person name="Walter F."/>
            <person name="Albersmeier A."/>
            <person name="Kalinowski J."/>
            <person name="Ruckert C."/>
        </authorList>
    </citation>
    <scope>NUCLEOTIDE SEQUENCE</scope>
    <source>
        <strain evidence="5">VKM B-2484</strain>
    </source>
</reference>
<evidence type="ECO:0000259" key="3">
    <source>
        <dbReference type="Pfam" id="PF00586"/>
    </source>
</evidence>
<feature type="binding site" evidence="2">
    <location>
        <position position="60"/>
    </location>
    <ligand>
        <name>substrate</name>
    </ligand>
</feature>
<dbReference type="EC" id="2.7.4.16" evidence="2"/>
<dbReference type="GO" id="GO:0009228">
    <property type="term" value="P:thiamine biosynthetic process"/>
    <property type="evidence" value="ECO:0007669"/>
    <property type="project" value="UniProtKB-KW"/>
</dbReference>
<keyword evidence="2" id="KW-0547">Nucleotide-binding</keyword>
<feature type="binding site" evidence="2">
    <location>
        <position position="228"/>
    </location>
    <ligand>
        <name>Mg(2+)</name>
        <dbReference type="ChEBI" id="CHEBI:18420"/>
        <label>5</label>
    </ligand>
</feature>
<feature type="binding site" evidence="2">
    <location>
        <position position="81"/>
    </location>
    <ligand>
        <name>Mg(2+)</name>
        <dbReference type="ChEBI" id="CHEBI:18420"/>
        <label>4</label>
    </ligand>
</feature>
<dbReference type="HAMAP" id="MF_02128">
    <property type="entry name" value="TMP_kinase"/>
    <property type="match status" value="1"/>
</dbReference>
<comment type="caution">
    <text evidence="5">The sequence shown here is derived from an EMBL/GenBank/DDBJ whole genome shotgun (WGS) entry which is preliminary data.</text>
</comment>
<dbReference type="InterPro" id="IPR010918">
    <property type="entry name" value="PurM-like_C_dom"/>
</dbReference>
<dbReference type="InterPro" id="IPR006283">
    <property type="entry name" value="ThiL-like"/>
</dbReference>
<feature type="binding site" evidence="2">
    <location>
        <position position="81"/>
    </location>
    <ligand>
        <name>Mg(2+)</name>
        <dbReference type="ChEBI" id="CHEBI:18420"/>
        <label>2</label>
    </ligand>
</feature>
<dbReference type="PANTHER" id="PTHR30270:SF0">
    <property type="entry name" value="THIAMINE-MONOPHOSPHATE KINASE"/>
    <property type="match status" value="1"/>
</dbReference>
<keyword evidence="2" id="KW-0479">Metal-binding</keyword>
<reference evidence="5" key="2">
    <citation type="submission" date="2023-01" db="EMBL/GenBank/DDBJ databases">
        <authorList>
            <person name="Sun Q."/>
            <person name="Evtushenko L."/>
        </authorList>
    </citation>
    <scope>NUCLEOTIDE SEQUENCE</scope>
    <source>
        <strain evidence="5">VKM B-2484</strain>
    </source>
</reference>
<feature type="binding site" evidence="2">
    <location>
        <position position="53"/>
    </location>
    <ligand>
        <name>Mg(2+)</name>
        <dbReference type="ChEBI" id="CHEBI:18420"/>
        <label>1</label>
    </ligand>
</feature>
<dbReference type="InterPro" id="IPR036676">
    <property type="entry name" value="PurM-like_C_sf"/>
</dbReference>
<dbReference type="RefSeq" id="WP_213372977.1">
    <property type="nucleotide sequence ID" value="NZ_BSFJ01000005.1"/>
</dbReference>
<comment type="catalytic activity">
    <reaction evidence="2">
        <text>thiamine phosphate + ATP = thiamine diphosphate + ADP</text>
        <dbReference type="Rhea" id="RHEA:15913"/>
        <dbReference type="ChEBI" id="CHEBI:30616"/>
        <dbReference type="ChEBI" id="CHEBI:37575"/>
        <dbReference type="ChEBI" id="CHEBI:58937"/>
        <dbReference type="ChEBI" id="CHEBI:456216"/>
        <dbReference type="EC" id="2.7.4.16"/>
    </reaction>
</comment>